<dbReference type="Gene3D" id="1.20.900.10">
    <property type="entry name" value="Dbl homology (DH) domain"/>
    <property type="match status" value="1"/>
</dbReference>
<reference evidence="4" key="1">
    <citation type="submission" date="2019-11" db="UniProtKB">
        <authorList>
            <consortium name="WormBaseParasite"/>
        </authorList>
    </citation>
    <scope>IDENTIFICATION</scope>
</reference>
<evidence type="ECO:0000259" key="3">
    <source>
        <dbReference type="PROSITE" id="PS50010"/>
    </source>
</evidence>
<organism evidence="4">
    <name type="scientific">Mesocestoides corti</name>
    <name type="common">Flatworm</name>
    <dbReference type="NCBI Taxonomy" id="53468"/>
    <lineage>
        <taxon>Eukaryota</taxon>
        <taxon>Metazoa</taxon>
        <taxon>Spiralia</taxon>
        <taxon>Lophotrochozoa</taxon>
        <taxon>Platyhelminthes</taxon>
        <taxon>Cestoda</taxon>
        <taxon>Eucestoda</taxon>
        <taxon>Cyclophyllidea</taxon>
        <taxon>Mesocestoididae</taxon>
        <taxon>Mesocestoides</taxon>
    </lineage>
</organism>
<dbReference type="GO" id="GO:0005737">
    <property type="term" value="C:cytoplasm"/>
    <property type="evidence" value="ECO:0007669"/>
    <property type="project" value="TreeGrafter"/>
</dbReference>
<evidence type="ECO:0000313" key="4">
    <source>
        <dbReference type="WBParaSite" id="MCU_011014-RA"/>
    </source>
</evidence>
<dbReference type="PROSITE" id="PS50010">
    <property type="entry name" value="DH_2"/>
    <property type="match status" value="1"/>
</dbReference>
<sequence>MSTSTEALLEFRQQPLLELVNSEENYVQQLVQVRETYMKVGFPEPPIVGQECLTRSASCKSDRHPKTRPKPPTPPPAELASKWRILWGNWLQLTEWHTQFVEKVRRAVANQPDTVPLLFLRSQARLRSMYMKYCENYPKAVTLVALHKTYFEDLRTYFFDKNDLLSRLMQPIQRATRYQLPMTEALKLTEQAGSADVDVWRDAVAVLKDLPNDVQLMLE</sequence>
<dbReference type="AlphaFoldDB" id="A0A5K3FRS2"/>
<dbReference type="InterPro" id="IPR000219">
    <property type="entry name" value="DH_dom"/>
</dbReference>
<evidence type="ECO:0000256" key="1">
    <source>
        <dbReference type="ARBA" id="ARBA00022658"/>
    </source>
</evidence>
<dbReference type="PANTHER" id="PTHR22826:SF106">
    <property type="entry name" value="TRIO, ISOFORM A"/>
    <property type="match status" value="1"/>
</dbReference>
<dbReference type="WBParaSite" id="MCU_011014-RA">
    <property type="protein sequence ID" value="MCU_011014-RA"/>
    <property type="gene ID" value="MCU_011014"/>
</dbReference>
<dbReference type="GO" id="GO:0007411">
    <property type="term" value="P:axon guidance"/>
    <property type="evidence" value="ECO:0007669"/>
    <property type="project" value="TreeGrafter"/>
</dbReference>
<accession>A0A5K3FRS2</accession>
<dbReference type="PANTHER" id="PTHR22826">
    <property type="entry name" value="RHO GUANINE EXCHANGE FACTOR-RELATED"/>
    <property type="match status" value="1"/>
</dbReference>
<feature type="domain" description="DH" evidence="3">
    <location>
        <begin position="11"/>
        <end position="217"/>
    </location>
</feature>
<evidence type="ECO:0000256" key="2">
    <source>
        <dbReference type="SAM" id="MobiDB-lite"/>
    </source>
</evidence>
<keyword evidence="1" id="KW-0344">Guanine-nucleotide releasing factor</keyword>
<dbReference type="GO" id="GO:0005085">
    <property type="term" value="F:guanyl-nucleotide exchange factor activity"/>
    <property type="evidence" value="ECO:0007669"/>
    <property type="project" value="UniProtKB-KW"/>
</dbReference>
<protein>
    <submittedName>
        <fullName evidence="4">DH domain-containing protein</fullName>
    </submittedName>
</protein>
<dbReference type="Pfam" id="PF00621">
    <property type="entry name" value="RhoGEF"/>
    <property type="match status" value="1"/>
</dbReference>
<proteinExistence type="predicted"/>
<dbReference type="GO" id="GO:0019898">
    <property type="term" value="C:extrinsic component of membrane"/>
    <property type="evidence" value="ECO:0007669"/>
    <property type="project" value="TreeGrafter"/>
</dbReference>
<dbReference type="InterPro" id="IPR051336">
    <property type="entry name" value="RhoGEF_Guanine_NuclExch_SF"/>
</dbReference>
<dbReference type="SUPFAM" id="SSF48065">
    <property type="entry name" value="DBL homology domain (DH-domain)"/>
    <property type="match status" value="1"/>
</dbReference>
<dbReference type="InterPro" id="IPR035899">
    <property type="entry name" value="DBL_dom_sf"/>
</dbReference>
<name>A0A5K3FRS2_MESCO</name>
<dbReference type="SMART" id="SM00325">
    <property type="entry name" value="RhoGEF"/>
    <property type="match status" value="1"/>
</dbReference>
<feature type="region of interest" description="Disordered" evidence="2">
    <location>
        <begin position="58"/>
        <end position="77"/>
    </location>
</feature>